<dbReference type="Proteomes" id="UP000482960">
    <property type="component" value="Unassembled WGS sequence"/>
</dbReference>
<keyword evidence="5" id="KW-0732">Signal</keyword>
<name>A0A6V8LEK0_9ACTN</name>
<dbReference type="Pfam" id="PF01095">
    <property type="entry name" value="Pectinesterase"/>
    <property type="match status" value="1"/>
</dbReference>
<comment type="similarity">
    <text evidence="1">Belongs to the pectinesterase family.</text>
</comment>
<accession>A0A6V8LEK0</accession>
<comment type="catalytic activity">
    <reaction evidence="5">
        <text>[(1-&gt;4)-alpha-D-galacturonosyl methyl ester](n) + n H2O = [(1-&gt;4)-alpha-D-galacturonosyl](n) + n methanol + n H(+)</text>
        <dbReference type="Rhea" id="RHEA:22380"/>
        <dbReference type="Rhea" id="RHEA-COMP:14570"/>
        <dbReference type="Rhea" id="RHEA-COMP:14573"/>
        <dbReference type="ChEBI" id="CHEBI:15377"/>
        <dbReference type="ChEBI" id="CHEBI:15378"/>
        <dbReference type="ChEBI" id="CHEBI:17790"/>
        <dbReference type="ChEBI" id="CHEBI:140522"/>
        <dbReference type="ChEBI" id="CHEBI:140523"/>
        <dbReference type="EC" id="3.1.1.11"/>
    </reaction>
</comment>
<dbReference type="AlphaFoldDB" id="A0A6V8LEK0"/>
<evidence type="ECO:0000256" key="2">
    <source>
        <dbReference type="ARBA" id="ARBA00022801"/>
    </source>
</evidence>
<comment type="pathway">
    <text evidence="5">Glycan metabolism; pectin degradation; 2-dehydro-3-deoxy-D-gluconate from pectin: step 1/5.</text>
</comment>
<evidence type="ECO:0000256" key="6">
    <source>
        <dbReference type="SAM" id="MobiDB-lite"/>
    </source>
</evidence>
<evidence type="ECO:0000256" key="1">
    <source>
        <dbReference type="ARBA" id="ARBA00008891"/>
    </source>
</evidence>
<dbReference type="InterPro" id="IPR012334">
    <property type="entry name" value="Pectin_lyas_fold"/>
</dbReference>
<evidence type="ECO:0000313" key="8">
    <source>
        <dbReference type="EMBL" id="GFJ94090.1"/>
    </source>
</evidence>
<dbReference type="SUPFAM" id="SSF51126">
    <property type="entry name" value="Pectin lyase-like"/>
    <property type="match status" value="1"/>
</dbReference>
<keyword evidence="2 5" id="KW-0378">Hydrolase</keyword>
<dbReference type="UniPathway" id="UPA00545">
    <property type="reaction ID" value="UER00823"/>
</dbReference>
<evidence type="ECO:0000256" key="5">
    <source>
        <dbReference type="RuleBase" id="RU000589"/>
    </source>
</evidence>
<keyword evidence="9" id="KW-1185">Reference proteome</keyword>
<sequence>MRIRPFLVRRGGALAALALLVPAAVVFAAGLSEAAATPVDGGVYTVVPAASGKCVEVPAGSTASGTRLTQAACEAGAIRQQWRVVANSGRFHLVNVNSNQCMDVPGGAATSGLQLQQWGCGAAQNNQLWTFTASAAAAGKYRIASAATSMCVSDKDGSTAGNNPIVQEGCADVARMQFAFNLVGSASTPTVAADGTGLYRTVQAAIDAVPANNTTRRVITIKAGTYREIVTVPSNKPFITLQGLGSSAGNTVIVNNHSSAGGWGTSGSATVFVNGRDFVATNLTMANDYGEGSQAVAANLNADRLVFTNVRFLGNQDTLLVNNNARAYVANSYVEGTVDFVFGGGTAVFNASTIYEKRSTGGPITAAATDPAKTYGLLFYKCTVTGAANNVTGLGRPWGASAQVLYRESNLSATIKTAQPWSDMSANPWQNARFSEYRNTGAGAGVNGNRPQMSDATAANYTPQRYLAGTDGWNPM</sequence>
<dbReference type="Gene3D" id="2.80.10.50">
    <property type="match status" value="1"/>
</dbReference>
<dbReference type="InterPro" id="IPR000772">
    <property type="entry name" value="Ricin_B_lectin"/>
</dbReference>
<dbReference type="InterPro" id="IPR000070">
    <property type="entry name" value="Pectinesterase_cat"/>
</dbReference>
<feature type="active site" evidence="4">
    <location>
        <position position="339"/>
    </location>
</feature>
<evidence type="ECO:0000259" key="7">
    <source>
        <dbReference type="SMART" id="SM00458"/>
    </source>
</evidence>
<comment type="caution">
    <text evidence="8">The sequence shown here is derived from an EMBL/GenBank/DDBJ whole genome shotgun (WGS) entry which is preliminary data.</text>
</comment>
<dbReference type="RefSeq" id="WP_173081021.1">
    <property type="nucleotide sequence ID" value="NZ_BAABJB010000001.1"/>
</dbReference>
<dbReference type="CDD" id="cd00161">
    <property type="entry name" value="beta-trefoil_Ricin-like"/>
    <property type="match status" value="1"/>
</dbReference>
<evidence type="ECO:0000256" key="4">
    <source>
        <dbReference type="PROSITE-ProRule" id="PRU10040"/>
    </source>
</evidence>
<keyword evidence="3 5" id="KW-0063">Aspartyl esterase</keyword>
<dbReference type="GO" id="GO:0042545">
    <property type="term" value="P:cell wall modification"/>
    <property type="evidence" value="ECO:0007669"/>
    <property type="project" value="UniProtKB-UniRule"/>
</dbReference>
<dbReference type="InterPro" id="IPR011050">
    <property type="entry name" value="Pectin_lyase_fold/virulence"/>
</dbReference>
<gene>
    <name evidence="8" type="ORF">Prum_077320</name>
</gene>
<feature type="region of interest" description="Disordered" evidence="6">
    <location>
        <begin position="440"/>
        <end position="459"/>
    </location>
</feature>
<dbReference type="Gene3D" id="2.160.20.10">
    <property type="entry name" value="Single-stranded right-handed beta-helix, Pectin lyase-like"/>
    <property type="match status" value="1"/>
</dbReference>
<dbReference type="EC" id="3.1.1.11" evidence="5"/>
<dbReference type="InterPro" id="IPR035992">
    <property type="entry name" value="Ricin_B-like_lectins"/>
</dbReference>
<dbReference type="InterPro" id="IPR033131">
    <property type="entry name" value="Pectinesterase_Asp_AS"/>
</dbReference>
<feature type="domain" description="Ricin B lectin" evidence="7">
    <location>
        <begin position="41"/>
        <end position="181"/>
    </location>
</feature>
<dbReference type="PROSITE" id="PS00503">
    <property type="entry name" value="PECTINESTERASE_2"/>
    <property type="match status" value="1"/>
</dbReference>
<feature type="chain" id="PRO_5029038277" description="Pectinesterase" evidence="5">
    <location>
        <begin position="29"/>
        <end position="476"/>
    </location>
</feature>
<evidence type="ECO:0000313" key="9">
    <source>
        <dbReference type="Proteomes" id="UP000482960"/>
    </source>
</evidence>
<feature type="signal peptide" evidence="5">
    <location>
        <begin position="1"/>
        <end position="28"/>
    </location>
</feature>
<dbReference type="Pfam" id="PF14200">
    <property type="entry name" value="RicinB_lectin_2"/>
    <property type="match status" value="1"/>
</dbReference>
<dbReference type="GO" id="GO:0030599">
    <property type="term" value="F:pectinesterase activity"/>
    <property type="evidence" value="ECO:0007669"/>
    <property type="project" value="UniProtKB-UniRule"/>
</dbReference>
<dbReference type="PANTHER" id="PTHR31321:SF57">
    <property type="entry name" value="PECTINESTERASE 53-RELATED"/>
    <property type="match status" value="1"/>
</dbReference>
<reference evidence="8 9" key="2">
    <citation type="submission" date="2020-03" db="EMBL/GenBank/DDBJ databases">
        <authorList>
            <person name="Ichikawa N."/>
            <person name="Kimura A."/>
            <person name="Kitahashi Y."/>
            <person name="Uohara A."/>
        </authorList>
    </citation>
    <scope>NUCLEOTIDE SEQUENCE [LARGE SCALE GENOMIC DNA]</scope>
    <source>
        <strain evidence="8 9">NBRC 108638</strain>
    </source>
</reference>
<organism evidence="8 9">
    <name type="scientific">Phytohabitans rumicis</name>
    <dbReference type="NCBI Taxonomy" id="1076125"/>
    <lineage>
        <taxon>Bacteria</taxon>
        <taxon>Bacillati</taxon>
        <taxon>Actinomycetota</taxon>
        <taxon>Actinomycetes</taxon>
        <taxon>Micromonosporales</taxon>
        <taxon>Micromonosporaceae</taxon>
    </lineage>
</organism>
<dbReference type="PANTHER" id="PTHR31321">
    <property type="entry name" value="ACYL-COA THIOESTER HYDROLASE YBHC-RELATED"/>
    <property type="match status" value="1"/>
</dbReference>
<proteinExistence type="inferred from homology"/>
<dbReference type="GO" id="GO:0045490">
    <property type="term" value="P:pectin catabolic process"/>
    <property type="evidence" value="ECO:0007669"/>
    <property type="project" value="UniProtKB-UniRule"/>
</dbReference>
<dbReference type="SUPFAM" id="SSF50370">
    <property type="entry name" value="Ricin B-like lectins"/>
    <property type="match status" value="1"/>
</dbReference>
<dbReference type="GO" id="GO:0009279">
    <property type="term" value="C:cell outer membrane"/>
    <property type="evidence" value="ECO:0007669"/>
    <property type="project" value="TreeGrafter"/>
</dbReference>
<reference evidence="8 9" key="1">
    <citation type="submission" date="2020-03" db="EMBL/GenBank/DDBJ databases">
        <title>Whole genome shotgun sequence of Phytohabitans rumicis NBRC 108638.</title>
        <authorList>
            <person name="Komaki H."/>
            <person name="Tamura T."/>
        </authorList>
    </citation>
    <scope>NUCLEOTIDE SEQUENCE [LARGE SCALE GENOMIC DNA]</scope>
    <source>
        <strain evidence="8 9">NBRC 108638</strain>
    </source>
</reference>
<dbReference type="EMBL" id="BLPG01000001">
    <property type="protein sequence ID" value="GFJ94090.1"/>
    <property type="molecule type" value="Genomic_DNA"/>
</dbReference>
<dbReference type="PROSITE" id="PS50231">
    <property type="entry name" value="RICIN_B_LECTIN"/>
    <property type="match status" value="1"/>
</dbReference>
<evidence type="ECO:0000256" key="3">
    <source>
        <dbReference type="ARBA" id="ARBA00023085"/>
    </source>
</evidence>
<dbReference type="SMART" id="SM00458">
    <property type="entry name" value="RICIN"/>
    <property type="match status" value="1"/>
</dbReference>
<feature type="compositionally biased region" description="Polar residues" evidence="6">
    <location>
        <begin position="449"/>
        <end position="459"/>
    </location>
</feature>
<protein>
    <recommendedName>
        <fullName evidence="5">Pectinesterase</fullName>
        <ecNumber evidence="5">3.1.1.11</ecNumber>
    </recommendedName>
</protein>